<gene>
    <name evidence="1" type="ORF">OHC33_005603</name>
</gene>
<dbReference type="AlphaFoldDB" id="A0AAN8I5W8"/>
<protein>
    <submittedName>
        <fullName evidence="1">Uncharacterized protein</fullName>
    </submittedName>
</protein>
<reference evidence="1 2" key="1">
    <citation type="submission" date="2022-12" db="EMBL/GenBank/DDBJ databases">
        <title>Genomic features and morphological characterization of a novel Knufia sp. strain isolated from spacecraft assembly facility.</title>
        <authorList>
            <person name="Teixeira M."/>
            <person name="Chander A.M."/>
            <person name="Stajich J.E."/>
            <person name="Venkateswaran K."/>
        </authorList>
    </citation>
    <scope>NUCLEOTIDE SEQUENCE [LARGE SCALE GENOMIC DNA]</scope>
    <source>
        <strain evidence="1 2">FJI-L2-BK-P2</strain>
    </source>
</reference>
<evidence type="ECO:0000313" key="2">
    <source>
        <dbReference type="Proteomes" id="UP001316803"/>
    </source>
</evidence>
<dbReference type="InterPro" id="IPR027417">
    <property type="entry name" value="P-loop_NTPase"/>
</dbReference>
<proteinExistence type="predicted"/>
<dbReference type="EMBL" id="JAKLMC020000011">
    <property type="protein sequence ID" value="KAK5953659.1"/>
    <property type="molecule type" value="Genomic_DNA"/>
</dbReference>
<accession>A0AAN8I5W8</accession>
<dbReference type="Proteomes" id="UP001316803">
    <property type="component" value="Unassembled WGS sequence"/>
</dbReference>
<name>A0AAN8I5W8_9EURO</name>
<dbReference type="Gene3D" id="3.40.50.300">
    <property type="entry name" value="P-loop containing nucleotide triphosphate hydrolases"/>
    <property type="match status" value="1"/>
</dbReference>
<evidence type="ECO:0000313" key="1">
    <source>
        <dbReference type="EMBL" id="KAK5953659.1"/>
    </source>
</evidence>
<comment type="caution">
    <text evidence="1">The sequence shown here is derived from an EMBL/GenBank/DDBJ whole genome shotgun (WGS) entry which is preliminary data.</text>
</comment>
<keyword evidence="2" id="KW-1185">Reference proteome</keyword>
<organism evidence="1 2">
    <name type="scientific">Knufia fluminis</name>
    <dbReference type="NCBI Taxonomy" id="191047"/>
    <lineage>
        <taxon>Eukaryota</taxon>
        <taxon>Fungi</taxon>
        <taxon>Dikarya</taxon>
        <taxon>Ascomycota</taxon>
        <taxon>Pezizomycotina</taxon>
        <taxon>Eurotiomycetes</taxon>
        <taxon>Chaetothyriomycetidae</taxon>
        <taxon>Chaetothyriales</taxon>
        <taxon>Trichomeriaceae</taxon>
        <taxon>Knufia</taxon>
    </lineage>
</organism>
<sequence>MVVFTCSDIVLLDNLGLDMAQKYGLGGLDGREFLPSGGWIPGMLAGWRGRAHVKDGRYSVVLDNVVSHMESDQLQLALGKGLAKMTVEPNLTMVNKQKKDHGHLSTVLQHVHGVTIPPEQAEDILLDYYASIANICLDIKTDITTVPGDEDKFEWQDAAPTDDFWCSVQVTDNNQRKAIEVTLATTERVNYIKGPPATRKTTTIAKSICTAIAKKILAAYYRITYEDINGNQHRIGGVNFFFDVVDGTMQIDDKKSSVNPEEATVLYWILRALKATSVYNIPKDILDQKTTCRFVGIPSPTRAE</sequence>